<reference evidence="2 3" key="1">
    <citation type="submission" date="2023-09" db="EMBL/GenBank/DDBJ databases">
        <title>Genomes of two closely related lineages of the louse Polyplax serrata with different host specificities.</title>
        <authorList>
            <person name="Martinu J."/>
            <person name="Tarabai H."/>
            <person name="Stefka J."/>
            <person name="Hypsa V."/>
        </authorList>
    </citation>
    <scope>NUCLEOTIDE SEQUENCE [LARGE SCALE GENOMIC DNA]</scope>
    <source>
        <strain evidence="2">98ZLc_SE</strain>
    </source>
</reference>
<name>A0ABR1B9L4_POLSC</name>
<organism evidence="2 3">
    <name type="scientific">Polyplax serrata</name>
    <name type="common">Common mouse louse</name>
    <dbReference type="NCBI Taxonomy" id="468196"/>
    <lineage>
        <taxon>Eukaryota</taxon>
        <taxon>Metazoa</taxon>
        <taxon>Ecdysozoa</taxon>
        <taxon>Arthropoda</taxon>
        <taxon>Hexapoda</taxon>
        <taxon>Insecta</taxon>
        <taxon>Pterygota</taxon>
        <taxon>Neoptera</taxon>
        <taxon>Paraneoptera</taxon>
        <taxon>Psocodea</taxon>
        <taxon>Troctomorpha</taxon>
        <taxon>Phthiraptera</taxon>
        <taxon>Anoplura</taxon>
        <taxon>Polyplacidae</taxon>
        <taxon>Polyplax</taxon>
    </lineage>
</organism>
<evidence type="ECO:0000313" key="3">
    <source>
        <dbReference type="Proteomes" id="UP001359485"/>
    </source>
</evidence>
<gene>
    <name evidence="2" type="ORF">RUM44_001143</name>
</gene>
<protein>
    <submittedName>
        <fullName evidence="2">Uncharacterized protein</fullName>
    </submittedName>
</protein>
<evidence type="ECO:0000313" key="2">
    <source>
        <dbReference type="EMBL" id="KAK6635889.1"/>
    </source>
</evidence>
<sequence>MAGDKKDNTRKEASRNFLRSVSRRKPTVPCRQQEDKATLQSSECLPGREKNRDGCLYPYLKVQVDESGVTRGKRDVGSLTVLEVTQTHTHRHKLKSYSLLALTDGQSWDT</sequence>
<keyword evidence="3" id="KW-1185">Reference proteome</keyword>
<dbReference type="EMBL" id="JAWJWF010000003">
    <property type="protein sequence ID" value="KAK6635889.1"/>
    <property type="molecule type" value="Genomic_DNA"/>
</dbReference>
<feature type="region of interest" description="Disordered" evidence="1">
    <location>
        <begin position="1"/>
        <end position="41"/>
    </location>
</feature>
<dbReference type="Proteomes" id="UP001359485">
    <property type="component" value="Unassembled WGS sequence"/>
</dbReference>
<proteinExistence type="predicted"/>
<evidence type="ECO:0000256" key="1">
    <source>
        <dbReference type="SAM" id="MobiDB-lite"/>
    </source>
</evidence>
<feature type="compositionally biased region" description="Basic and acidic residues" evidence="1">
    <location>
        <begin position="1"/>
        <end position="14"/>
    </location>
</feature>
<comment type="caution">
    <text evidence="2">The sequence shown here is derived from an EMBL/GenBank/DDBJ whole genome shotgun (WGS) entry which is preliminary data.</text>
</comment>
<accession>A0ABR1B9L4</accession>